<dbReference type="EMBL" id="JBHRSW010000029">
    <property type="protein sequence ID" value="MFC3122805.1"/>
    <property type="molecule type" value="Genomic_DNA"/>
</dbReference>
<dbReference type="Proteomes" id="UP001595478">
    <property type="component" value="Unassembled WGS sequence"/>
</dbReference>
<accession>A0ABV7FRR9</accession>
<feature type="region of interest" description="Disordered" evidence="1">
    <location>
        <begin position="50"/>
        <end position="71"/>
    </location>
</feature>
<proteinExistence type="predicted"/>
<gene>
    <name evidence="2" type="ORF">ACFOHL_14360</name>
</gene>
<sequence length="71" mass="7958">MSEALKNLIDSIDQLSTREKALAAHCLLSAMDGRADDDVEQEWLSLAEKRSNELQSGKVSPTTWDQIKQKL</sequence>
<evidence type="ECO:0000313" key="2">
    <source>
        <dbReference type="EMBL" id="MFC3122805.1"/>
    </source>
</evidence>
<comment type="caution">
    <text evidence="2">The sequence shown here is derived from an EMBL/GenBank/DDBJ whole genome shotgun (WGS) entry which is preliminary data.</text>
</comment>
<dbReference type="Pfam" id="PF09720">
    <property type="entry name" value="Unstab_antitox"/>
    <property type="match status" value="1"/>
</dbReference>
<dbReference type="RefSeq" id="WP_376920925.1">
    <property type="nucleotide sequence ID" value="NZ_JBHRSW010000029.1"/>
</dbReference>
<evidence type="ECO:0000313" key="3">
    <source>
        <dbReference type="Proteomes" id="UP001595478"/>
    </source>
</evidence>
<organism evidence="2 3">
    <name type="scientific">Agaribacter flavus</name>
    <dbReference type="NCBI Taxonomy" id="1902781"/>
    <lineage>
        <taxon>Bacteria</taxon>
        <taxon>Pseudomonadati</taxon>
        <taxon>Pseudomonadota</taxon>
        <taxon>Gammaproteobacteria</taxon>
        <taxon>Alteromonadales</taxon>
        <taxon>Alteromonadaceae</taxon>
        <taxon>Agaribacter</taxon>
    </lineage>
</organism>
<protein>
    <submittedName>
        <fullName evidence="2">Addiction module protein</fullName>
    </submittedName>
</protein>
<name>A0ABV7FRR9_9ALTE</name>
<feature type="compositionally biased region" description="Polar residues" evidence="1">
    <location>
        <begin position="53"/>
        <end position="71"/>
    </location>
</feature>
<keyword evidence="3" id="KW-1185">Reference proteome</keyword>
<evidence type="ECO:0000256" key="1">
    <source>
        <dbReference type="SAM" id="MobiDB-lite"/>
    </source>
</evidence>
<dbReference type="InterPro" id="IPR013406">
    <property type="entry name" value="CHP02574_addiction_mod"/>
</dbReference>
<reference evidence="3" key="1">
    <citation type="journal article" date="2019" name="Int. J. Syst. Evol. Microbiol.">
        <title>The Global Catalogue of Microorganisms (GCM) 10K type strain sequencing project: providing services to taxonomists for standard genome sequencing and annotation.</title>
        <authorList>
            <consortium name="The Broad Institute Genomics Platform"/>
            <consortium name="The Broad Institute Genome Sequencing Center for Infectious Disease"/>
            <person name="Wu L."/>
            <person name="Ma J."/>
        </authorList>
    </citation>
    <scope>NUCLEOTIDE SEQUENCE [LARGE SCALE GENOMIC DNA]</scope>
    <source>
        <strain evidence="3">KCTC 52473</strain>
    </source>
</reference>